<dbReference type="CDD" id="cd06588">
    <property type="entry name" value="PhnB_like"/>
    <property type="match status" value="1"/>
</dbReference>
<reference evidence="3" key="1">
    <citation type="journal article" date="2019" name="Int. J. Syst. Evol. Microbiol.">
        <title>The Global Catalogue of Microorganisms (GCM) 10K type strain sequencing project: providing services to taxonomists for standard genome sequencing and annotation.</title>
        <authorList>
            <consortium name="The Broad Institute Genomics Platform"/>
            <consortium name="The Broad Institute Genome Sequencing Center for Infectious Disease"/>
            <person name="Wu L."/>
            <person name="Ma J."/>
        </authorList>
    </citation>
    <scope>NUCLEOTIDE SEQUENCE [LARGE SCALE GENOMIC DNA]</scope>
    <source>
        <strain evidence="3">JCM 19125</strain>
    </source>
</reference>
<feature type="domain" description="Glyoxalase/fosfomycin resistance/dioxygenase" evidence="1">
    <location>
        <begin position="7"/>
        <end position="126"/>
    </location>
</feature>
<dbReference type="InterPro" id="IPR004360">
    <property type="entry name" value="Glyas_Fos-R_dOase_dom"/>
</dbReference>
<dbReference type="PANTHER" id="PTHR33990">
    <property type="entry name" value="PROTEIN YJDN-RELATED"/>
    <property type="match status" value="1"/>
</dbReference>
<sequence>MLRMSPYIVFNGEATAALEFYHSVFGGELTTMPFADFNSAPELDNKIMHGQLDAEGFTLMAADSPTNDSPQEKGNVTVCLWGDDPEAGRRWFDALAEGGTVGTPLEKQMWGDHYGDLTDKFGVEWSVNVSDAG</sequence>
<dbReference type="PANTHER" id="PTHR33990:SF1">
    <property type="entry name" value="PROTEIN YJDN"/>
    <property type="match status" value="1"/>
</dbReference>
<protein>
    <submittedName>
        <fullName evidence="2">VOC family protein</fullName>
    </submittedName>
</protein>
<proteinExistence type="predicted"/>
<dbReference type="Pfam" id="PF00903">
    <property type="entry name" value="Glyoxalase"/>
    <property type="match status" value="1"/>
</dbReference>
<keyword evidence="3" id="KW-1185">Reference proteome</keyword>
<evidence type="ECO:0000313" key="3">
    <source>
        <dbReference type="Proteomes" id="UP001501521"/>
    </source>
</evidence>
<dbReference type="SUPFAM" id="SSF54593">
    <property type="entry name" value="Glyoxalase/Bleomycin resistance protein/Dihydroxybiphenyl dioxygenase"/>
    <property type="match status" value="1"/>
</dbReference>
<dbReference type="InterPro" id="IPR028973">
    <property type="entry name" value="PhnB-like"/>
</dbReference>
<name>A0ABP9FEI6_9ACTN</name>
<dbReference type="Gene3D" id="3.10.180.10">
    <property type="entry name" value="2,3-Dihydroxybiphenyl 1,2-Dioxygenase, domain 1"/>
    <property type="match status" value="1"/>
</dbReference>
<gene>
    <name evidence="2" type="ORF">GCM10025789_16820</name>
</gene>
<accession>A0ABP9FEI6</accession>
<evidence type="ECO:0000313" key="2">
    <source>
        <dbReference type="EMBL" id="GAA4899286.1"/>
    </source>
</evidence>
<evidence type="ECO:0000259" key="1">
    <source>
        <dbReference type="Pfam" id="PF00903"/>
    </source>
</evidence>
<organism evidence="2 3">
    <name type="scientific">Tessaracoccus lubricantis</name>
    <dbReference type="NCBI Taxonomy" id="545543"/>
    <lineage>
        <taxon>Bacteria</taxon>
        <taxon>Bacillati</taxon>
        <taxon>Actinomycetota</taxon>
        <taxon>Actinomycetes</taxon>
        <taxon>Propionibacteriales</taxon>
        <taxon>Propionibacteriaceae</taxon>
        <taxon>Tessaracoccus</taxon>
    </lineage>
</organism>
<dbReference type="InterPro" id="IPR029068">
    <property type="entry name" value="Glyas_Bleomycin-R_OHBP_Dase"/>
</dbReference>
<dbReference type="RefSeq" id="WP_386085259.1">
    <property type="nucleotide sequence ID" value="NZ_JBHTIX010000048.1"/>
</dbReference>
<comment type="caution">
    <text evidence="2">The sequence shown here is derived from an EMBL/GenBank/DDBJ whole genome shotgun (WGS) entry which is preliminary data.</text>
</comment>
<dbReference type="EMBL" id="BAABLV010000026">
    <property type="protein sequence ID" value="GAA4899286.1"/>
    <property type="molecule type" value="Genomic_DNA"/>
</dbReference>
<dbReference type="Proteomes" id="UP001501521">
    <property type="component" value="Unassembled WGS sequence"/>
</dbReference>